<dbReference type="AlphaFoldDB" id="A0AAD7IBH9"/>
<sequence length="167" mass="18515">MSKLKKLYKSLLALPPASEAAALPPNVDGQDILACNPASRGQEVGNVPIHAPVEDAVYSFTYSAPRSRPPRRASIQKIQRMVVVSVWRDLWGWLSLSPREVKEPTIGEKYIQPTQEYFCLALRAAGPAASVAPRSGPRGERQGGPRGAPPCYDNYFNRMSMELLRYF</sequence>
<dbReference type="Proteomes" id="UP001215598">
    <property type="component" value="Unassembled WGS sequence"/>
</dbReference>
<evidence type="ECO:0000256" key="1">
    <source>
        <dbReference type="SAM" id="MobiDB-lite"/>
    </source>
</evidence>
<protein>
    <submittedName>
        <fullName evidence="2">Uncharacterized protein</fullName>
    </submittedName>
</protein>
<proteinExistence type="predicted"/>
<name>A0AAD7IBH9_9AGAR</name>
<feature type="region of interest" description="Disordered" evidence="1">
    <location>
        <begin position="129"/>
        <end position="149"/>
    </location>
</feature>
<evidence type="ECO:0000313" key="3">
    <source>
        <dbReference type="Proteomes" id="UP001215598"/>
    </source>
</evidence>
<organism evidence="2 3">
    <name type="scientific">Mycena metata</name>
    <dbReference type="NCBI Taxonomy" id="1033252"/>
    <lineage>
        <taxon>Eukaryota</taxon>
        <taxon>Fungi</taxon>
        <taxon>Dikarya</taxon>
        <taxon>Basidiomycota</taxon>
        <taxon>Agaricomycotina</taxon>
        <taxon>Agaricomycetes</taxon>
        <taxon>Agaricomycetidae</taxon>
        <taxon>Agaricales</taxon>
        <taxon>Marasmiineae</taxon>
        <taxon>Mycenaceae</taxon>
        <taxon>Mycena</taxon>
    </lineage>
</organism>
<accession>A0AAD7IBH9</accession>
<reference evidence="2" key="1">
    <citation type="submission" date="2023-03" db="EMBL/GenBank/DDBJ databases">
        <title>Massive genome expansion in bonnet fungi (Mycena s.s.) driven by repeated elements and novel gene families across ecological guilds.</title>
        <authorList>
            <consortium name="Lawrence Berkeley National Laboratory"/>
            <person name="Harder C.B."/>
            <person name="Miyauchi S."/>
            <person name="Viragh M."/>
            <person name="Kuo A."/>
            <person name="Thoen E."/>
            <person name="Andreopoulos B."/>
            <person name="Lu D."/>
            <person name="Skrede I."/>
            <person name="Drula E."/>
            <person name="Henrissat B."/>
            <person name="Morin E."/>
            <person name="Kohler A."/>
            <person name="Barry K."/>
            <person name="LaButti K."/>
            <person name="Morin E."/>
            <person name="Salamov A."/>
            <person name="Lipzen A."/>
            <person name="Mereny Z."/>
            <person name="Hegedus B."/>
            <person name="Baldrian P."/>
            <person name="Stursova M."/>
            <person name="Weitz H."/>
            <person name="Taylor A."/>
            <person name="Grigoriev I.V."/>
            <person name="Nagy L.G."/>
            <person name="Martin F."/>
            <person name="Kauserud H."/>
        </authorList>
    </citation>
    <scope>NUCLEOTIDE SEQUENCE</scope>
    <source>
        <strain evidence="2">CBHHK182m</strain>
    </source>
</reference>
<gene>
    <name evidence="2" type="ORF">B0H16DRAFT_1465366</name>
</gene>
<comment type="caution">
    <text evidence="2">The sequence shown here is derived from an EMBL/GenBank/DDBJ whole genome shotgun (WGS) entry which is preliminary data.</text>
</comment>
<dbReference type="EMBL" id="JARKIB010000107">
    <property type="protein sequence ID" value="KAJ7739398.1"/>
    <property type="molecule type" value="Genomic_DNA"/>
</dbReference>
<evidence type="ECO:0000313" key="2">
    <source>
        <dbReference type="EMBL" id="KAJ7739398.1"/>
    </source>
</evidence>
<keyword evidence="3" id="KW-1185">Reference proteome</keyword>